<proteinExistence type="predicted"/>
<accession>A0A292YDI5</accession>
<dbReference type="Proteomes" id="UP000217785">
    <property type="component" value="Unassembled WGS sequence"/>
</dbReference>
<gene>
    <name evidence="2" type="ORF">EFBL_1828</name>
</gene>
<keyword evidence="2" id="KW-0808">Transferase</keyword>
<evidence type="ECO:0000313" key="3">
    <source>
        <dbReference type="Proteomes" id="UP000217785"/>
    </source>
</evidence>
<reference evidence="3" key="1">
    <citation type="submission" date="2017-07" db="EMBL/GenBank/DDBJ databases">
        <title>Draft genome sequence of Effusibacillus lacus strain skLN1.</title>
        <authorList>
            <person name="Watanabe M."/>
            <person name="Kojima H."/>
            <person name="Fukui M."/>
        </authorList>
    </citation>
    <scope>NUCLEOTIDE SEQUENCE [LARGE SCALE GENOMIC DNA]</scope>
    <source>
        <strain evidence="3">skLN1</strain>
    </source>
</reference>
<sequence length="168" mass="19322">MDRIRLQELGAEYAELLHRLFGISRPELEGFLAEEVLGWSLSRVILLKGEVIGLIQVRKLDPDKGYGFLGTSLVQKVWGTGANRTAKDAMLRLLFAERPDIHRVFLGIEADNVRSLKAVRKLPYILEVDDDRVPVEITEDLPPETDKKRHWFVIERNHFHESTSLRLP</sequence>
<feature type="domain" description="N-acetyltransferase" evidence="1">
    <location>
        <begin position="35"/>
        <end position="122"/>
    </location>
</feature>
<evidence type="ECO:0000259" key="1">
    <source>
        <dbReference type="Pfam" id="PF13302"/>
    </source>
</evidence>
<dbReference type="RefSeq" id="WP_165912654.1">
    <property type="nucleotide sequence ID" value="NZ_BDUF01000053.1"/>
</dbReference>
<dbReference type="Gene3D" id="3.40.630.30">
    <property type="match status" value="1"/>
</dbReference>
<dbReference type="InterPro" id="IPR000182">
    <property type="entry name" value="GNAT_dom"/>
</dbReference>
<dbReference type="InterPro" id="IPR016181">
    <property type="entry name" value="Acyl_CoA_acyltransferase"/>
</dbReference>
<dbReference type="SUPFAM" id="SSF55729">
    <property type="entry name" value="Acyl-CoA N-acyltransferases (Nat)"/>
    <property type="match status" value="1"/>
</dbReference>
<organism evidence="2 3">
    <name type="scientific">Effusibacillus lacus</name>
    <dbReference type="NCBI Taxonomy" id="1348429"/>
    <lineage>
        <taxon>Bacteria</taxon>
        <taxon>Bacillati</taxon>
        <taxon>Bacillota</taxon>
        <taxon>Bacilli</taxon>
        <taxon>Bacillales</taxon>
        <taxon>Alicyclobacillaceae</taxon>
        <taxon>Effusibacillus</taxon>
    </lineage>
</organism>
<name>A0A292YDI5_9BACL</name>
<evidence type="ECO:0000313" key="2">
    <source>
        <dbReference type="EMBL" id="GAX90202.1"/>
    </source>
</evidence>
<dbReference type="AlphaFoldDB" id="A0A292YDI5"/>
<dbReference type="Pfam" id="PF13302">
    <property type="entry name" value="Acetyltransf_3"/>
    <property type="match status" value="1"/>
</dbReference>
<keyword evidence="3" id="KW-1185">Reference proteome</keyword>
<dbReference type="EMBL" id="BDUF01000053">
    <property type="protein sequence ID" value="GAX90202.1"/>
    <property type="molecule type" value="Genomic_DNA"/>
</dbReference>
<comment type="caution">
    <text evidence="2">The sequence shown here is derived from an EMBL/GenBank/DDBJ whole genome shotgun (WGS) entry which is preliminary data.</text>
</comment>
<dbReference type="GO" id="GO:0016747">
    <property type="term" value="F:acyltransferase activity, transferring groups other than amino-acyl groups"/>
    <property type="evidence" value="ECO:0007669"/>
    <property type="project" value="InterPro"/>
</dbReference>
<protein>
    <submittedName>
        <fullName evidence="2">N-acetyltransferase</fullName>
    </submittedName>
</protein>